<name>A0A087TMQ7_STEMI</name>
<feature type="non-terminal residue" evidence="2">
    <location>
        <position position="88"/>
    </location>
</feature>
<dbReference type="AlphaFoldDB" id="A0A087TMQ7"/>
<keyword evidence="3" id="KW-1185">Reference proteome</keyword>
<evidence type="ECO:0000313" key="3">
    <source>
        <dbReference type="Proteomes" id="UP000054359"/>
    </source>
</evidence>
<dbReference type="Proteomes" id="UP000054359">
    <property type="component" value="Unassembled WGS sequence"/>
</dbReference>
<feature type="domain" description="PiggyBac transposable element-derived protein" evidence="1">
    <location>
        <begin position="9"/>
        <end position="87"/>
    </location>
</feature>
<accession>A0A087TMQ7</accession>
<proteinExistence type="predicted"/>
<dbReference type="InterPro" id="IPR029526">
    <property type="entry name" value="PGBD"/>
</dbReference>
<gene>
    <name evidence="2" type="ORF">X975_17413</name>
</gene>
<protein>
    <recommendedName>
        <fullName evidence="1">PiggyBac transposable element-derived protein domain-containing protein</fullName>
    </recommendedName>
</protein>
<dbReference type="EMBL" id="KK115933">
    <property type="protein sequence ID" value="KFM66396.1"/>
    <property type="molecule type" value="Genomic_DNA"/>
</dbReference>
<sequence length="88" mass="10335">MGKNVLRTELLETDTLFGLHVFSDNMSMNQLLLLLRALHFAKIPKQNAEAPKDQLHKVRSKLISSMHNYLKYITQDERLDESMIVWHE</sequence>
<reference evidence="2 3" key="1">
    <citation type="submission" date="2013-11" db="EMBL/GenBank/DDBJ databases">
        <title>Genome sequencing of Stegodyphus mimosarum.</title>
        <authorList>
            <person name="Bechsgaard J."/>
        </authorList>
    </citation>
    <scope>NUCLEOTIDE SEQUENCE [LARGE SCALE GENOMIC DNA]</scope>
</reference>
<evidence type="ECO:0000313" key="2">
    <source>
        <dbReference type="EMBL" id="KFM66396.1"/>
    </source>
</evidence>
<organism evidence="2 3">
    <name type="scientific">Stegodyphus mimosarum</name>
    <name type="common">African social velvet spider</name>
    <dbReference type="NCBI Taxonomy" id="407821"/>
    <lineage>
        <taxon>Eukaryota</taxon>
        <taxon>Metazoa</taxon>
        <taxon>Ecdysozoa</taxon>
        <taxon>Arthropoda</taxon>
        <taxon>Chelicerata</taxon>
        <taxon>Arachnida</taxon>
        <taxon>Araneae</taxon>
        <taxon>Araneomorphae</taxon>
        <taxon>Entelegynae</taxon>
        <taxon>Eresoidea</taxon>
        <taxon>Eresidae</taxon>
        <taxon>Stegodyphus</taxon>
    </lineage>
</organism>
<dbReference type="Pfam" id="PF13843">
    <property type="entry name" value="DDE_Tnp_1_7"/>
    <property type="match status" value="1"/>
</dbReference>
<evidence type="ECO:0000259" key="1">
    <source>
        <dbReference type="Pfam" id="PF13843"/>
    </source>
</evidence>